<feature type="region of interest" description="Disordered" evidence="6">
    <location>
        <begin position="94"/>
        <end position="131"/>
    </location>
</feature>
<dbReference type="GO" id="GO:0046935">
    <property type="term" value="F:1-phosphatidylinositol-3-kinase regulator activity"/>
    <property type="evidence" value="ECO:0007669"/>
    <property type="project" value="TreeGrafter"/>
</dbReference>
<dbReference type="RefSeq" id="XP_015589037.1">
    <property type="nucleotide sequence ID" value="XM_015733551.2"/>
</dbReference>
<evidence type="ECO:0000256" key="1">
    <source>
        <dbReference type="ARBA" id="ARBA00022604"/>
    </source>
</evidence>
<dbReference type="InterPro" id="IPR001496">
    <property type="entry name" value="SOCS_box"/>
</dbReference>
<dbReference type="GO" id="GO:0040008">
    <property type="term" value="P:regulation of growth"/>
    <property type="evidence" value="ECO:0007669"/>
    <property type="project" value="InterPro"/>
</dbReference>
<dbReference type="Pfam" id="PF07525">
    <property type="entry name" value="SOCS_box"/>
    <property type="match status" value="1"/>
</dbReference>
<evidence type="ECO:0000256" key="3">
    <source>
        <dbReference type="ARBA" id="ARBA00022786"/>
    </source>
</evidence>
<dbReference type="GO" id="GO:0016567">
    <property type="term" value="P:protein ubiquitination"/>
    <property type="evidence" value="ECO:0007669"/>
    <property type="project" value="InterPro"/>
</dbReference>
<keyword evidence="3" id="KW-0833">Ubl conjugation pathway</keyword>
<keyword evidence="1" id="KW-0341">Growth regulation</keyword>
<evidence type="ECO:0000313" key="11">
    <source>
        <dbReference type="RefSeq" id="XP_015589037.1"/>
    </source>
</evidence>
<dbReference type="GO" id="GO:0009968">
    <property type="term" value="P:negative regulation of signal transduction"/>
    <property type="evidence" value="ECO:0007669"/>
    <property type="project" value="UniProtKB-KW"/>
</dbReference>
<dbReference type="InterPro" id="IPR036860">
    <property type="entry name" value="SH2_dom_sf"/>
</dbReference>
<evidence type="ECO:0000256" key="5">
    <source>
        <dbReference type="PROSITE-ProRule" id="PRU00191"/>
    </source>
</evidence>
<dbReference type="SUPFAM" id="SSF158235">
    <property type="entry name" value="SOCS box-like"/>
    <property type="match status" value="1"/>
</dbReference>
<keyword evidence="4 5" id="KW-0727">SH2 domain</keyword>
<dbReference type="GO" id="GO:0035556">
    <property type="term" value="P:intracellular signal transduction"/>
    <property type="evidence" value="ECO:0007669"/>
    <property type="project" value="InterPro"/>
</dbReference>
<gene>
    <name evidence="10 11" type="primary">LOC107264847</name>
</gene>
<reference evidence="10 11" key="1">
    <citation type="submission" date="2025-04" db="UniProtKB">
        <authorList>
            <consortium name="RefSeq"/>
        </authorList>
    </citation>
    <scope>IDENTIFICATION</scope>
</reference>
<feature type="domain" description="SH2" evidence="7">
    <location>
        <begin position="259"/>
        <end position="366"/>
    </location>
</feature>
<evidence type="ECO:0000256" key="2">
    <source>
        <dbReference type="ARBA" id="ARBA00022700"/>
    </source>
</evidence>
<dbReference type="PANTHER" id="PTHR10155:SF32">
    <property type="entry name" value="LP02169P"/>
    <property type="match status" value="1"/>
</dbReference>
<dbReference type="Proteomes" id="UP000694920">
    <property type="component" value="Unplaced"/>
</dbReference>
<dbReference type="Pfam" id="PF00017">
    <property type="entry name" value="SH2"/>
    <property type="match status" value="1"/>
</dbReference>
<keyword evidence="2" id="KW-0734">Signal transduction inhibitor</keyword>
<evidence type="ECO:0000313" key="9">
    <source>
        <dbReference type="Proteomes" id="UP000694920"/>
    </source>
</evidence>
<feature type="compositionally biased region" description="Basic and acidic residues" evidence="6">
    <location>
        <begin position="108"/>
        <end position="119"/>
    </location>
</feature>
<keyword evidence="9" id="KW-1185">Reference proteome</keyword>
<evidence type="ECO:0000259" key="7">
    <source>
        <dbReference type="PROSITE" id="PS50001"/>
    </source>
</evidence>
<evidence type="ECO:0000259" key="8">
    <source>
        <dbReference type="PROSITE" id="PS50225"/>
    </source>
</evidence>
<dbReference type="KEGG" id="ccin:107264847"/>
<dbReference type="InterPro" id="IPR000980">
    <property type="entry name" value="SH2"/>
</dbReference>
<dbReference type="PANTHER" id="PTHR10155">
    <property type="entry name" value="PHOSPHATIDYLINOSITOL 3-KINASE REGULATORY SUBUNIT"/>
    <property type="match status" value="1"/>
</dbReference>
<dbReference type="RefSeq" id="XP_015589036.1">
    <property type="nucleotide sequence ID" value="XM_015733550.2"/>
</dbReference>
<dbReference type="InterPro" id="IPR037345">
    <property type="entry name" value="SOCS6_SOCS"/>
</dbReference>
<dbReference type="SMART" id="SM00253">
    <property type="entry name" value="SOCS"/>
    <property type="match status" value="1"/>
</dbReference>
<dbReference type="GO" id="GO:0046854">
    <property type="term" value="P:phosphatidylinositol phosphate biosynthetic process"/>
    <property type="evidence" value="ECO:0007669"/>
    <property type="project" value="TreeGrafter"/>
</dbReference>
<dbReference type="GeneID" id="107264847"/>
<sequence>MATSPGRSTERNRGLGLRKMKPGYFIFPWKHGSREKTLSVESSNESKTDACDSDCTSTNEMPIGVFQTIKKHICLKNLMSCKLKQKVKAVETFSTSDEIDEDVTPISDKPDKKVGDNEQKPAVNCDTKEESSDYEGDRAWNDCCVPGTIDTAESYSDIANKNSQELLLSSITIPDLYSNNEKQVCEYTSTRITGAEALNSEAYFNNTDKTECDLVDVQSRSMNDDELITSPNVNTPSTSDNEAKVSLTKELLKLSKYGWYWGPISGDEANAKLEAEPDGAFLVRDSSDDRYLLTVSFKTAGKLFHARIEHSNGMFSLCTDTKPGRFSSVSALINYSMMMSHSAVFCYSRPRYPGYPLFPVRLIKPVSRFTQVRSLQYLCRFVIRQNTRLDNIHKLPLPKTIRGYIEEAHY</sequence>
<dbReference type="PROSITE" id="PS50001">
    <property type="entry name" value="SH2"/>
    <property type="match status" value="1"/>
</dbReference>
<evidence type="ECO:0000256" key="6">
    <source>
        <dbReference type="SAM" id="MobiDB-lite"/>
    </source>
</evidence>
<protein>
    <submittedName>
        <fullName evidence="10 11">Suppressor of cytokine signaling 4 isoform X1</fullName>
    </submittedName>
</protein>
<dbReference type="SMART" id="SM00969">
    <property type="entry name" value="SOCS_box"/>
    <property type="match status" value="1"/>
</dbReference>
<feature type="domain" description="SOCS box" evidence="8">
    <location>
        <begin position="361"/>
        <end position="410"/>
    </location>
</feature>
<name>A0AAJ7BMC1_CEPCN</name>
<dbReference type="SUPFAM" id="SSF55550">
    <property type="entry name" value="SH2 domain"/>
    <property type="match status" value="1"/>
</dbReference>
<dbReference type="InterPro" id="IPR036036">
    <property type="entry name" value="SOCS_box-like_dom_sf"/>
</dbReference>
<evidence type="ECO:0000313" key="10">
    <source>
        <dbReference type="RefSeq" id="XP_015589036.1"/>
    </source>
</evidence>
<accession>A0AAJ7BMC1</accession>
<dbReference type="PROSITE" id="PS50225">
    <property type="entry name" value="SOCS"/>
    <property type="match status" value="1"/>
</dbReference>
<proteinExistence type="predicted"/>
<dbReference type="CDD" id="cd03740">
    <property type="entry name" value="SOCS_SOCS6"/>
    <property type="match status" value="1"/>
</dbReference>
<evidence type="ECO:0000256" key="4">
    <source>
        <dbReference type="ARBA" id="ARBA00022999"/>
    </source>
</evidence>
<dbReference type="AlphaFoldDB" id="A0AAJ7BMC1"/>
<organism evidence="9 10">
    <name type="scientific">Cephus cinctus</name>
    <name type="common">Wheat stem sawfly</name>
    <dbReference type="NCBI Taxonomy" id="211228"/>
    <lineage>
        <taxon>Eukaryota</taxon>
        <taxon>Metazoa</taxon>
        <taxon>Ecdysozoa</taxon>
        <taxon>Arthropoda</taxon>
        <taxon>Hexapoda</taxon>
        <taxon>Insecta</taxon>
        <taxon>Pterygota</taxon>
        <taxon>Neoptera</taxon>
        <taxon>Endopterygota</taxon>
        <taxon>Hymenoptera</taxon>
        <taxon>Cephoidea</taxon>
        <taxon>Cephidae</taxon>
        <taxon>Cephus</taxon>
    </lineage>
</organism>
<dbReference type="Gene3D" id="3.30.505.10">
    <property type="entry name" value="SH2 domain"/>
    <property type="match status" value="1"/>
</dbReference>
<dbReference type="GO" id="GO:0005942">
    <property type="term" value="C:phosphatidylinositol 3-kinase complex"/>
    <property type="evidence" value="ECO:0007669"/>
    <property type="project" value="TreeGrafter"/>
</dbReference>
<dbReference type="SMART" id="SM00252">
    <property type="entry name" value="SH2"/>
    <property type="match status" value="1"/>
</dbReference>